<dbReference type="InterPro" id="IPR036385">
    <property type="entry name" value="RuBisCO_ssu_sf"/>
</dbReference>
<protein>
    <submittedName>
        <fullName evidence="2">Ribulose bisphosphate carboxylase small subunit</fullName>
    </submittedName>
</protein>
<organism evidence="2 3">
    <name type="scientific">Paracoccus aerius</name>
    <dbReference type="NCBI Taxonomy" id="1915382"/>
    <lineage>
        <taxon>Bacteria</taxon>
        <taxon>Pseudomonadati</taxon>
        <taxon>Pseudomonadota</taxon>
        <taxon>Alphaproteobacteria</taxon>
        <taxon>Rhodobacterales</taxon>
        <taxon>Paracoccaceae</taxon>
        <taxon>Paracoccus</taxon>
    </lineage>
</organism>
<gene>
    <name evidence="2" type="ORF">JL111_01355</name>
</gene>
<comment type="caution">
    <text evidence="2">The sequence shown here is derived from an EMBL/GenBank/DDBJ whole genome shotgun (WGS) entry which is preliminary data.</text>
</comment>
<evidence type="ECO:0000313" key="3">
    <source>
        <dbReference type="Proteomes" id="UP000644749"/>
    </source>
</evidence>
<reference evidence="2 3" key="1">
    <citation type="submission" date="2021-01" db="EMBL/GenBank/DDBJ databases">
        <title>011410 draft genome.</title>
        <authorList>
            <person name="Lang L."/>
        </authorList>
    </citation>
    <scope>NUCLEOTIDE SEQUENCE [LARGE SCALE GENOMIC DNA]</scope>
    <source>
        <strain evidence="2 3">KCTC 42845</strain>
    </source>
</reference>
<dbReference type="Proteomes" id="UP000644749">
    <property type="component" value="Unassembled WGS sequence"/>
</dbReference>
<evidence type="ECO:0000256" key="1">
    <source>
        <dbReference type="SAM" id="MobiDB-lite"/>
    </source>
</evidence>
<evidence type="ECO:0000313" key="2">
    <source>
        <dbReference type="EMBL" id="MBL3672120.1"/>
    </source>
</evidence>
<dbReference type="Gene3D" id="3.30.190.10">
    <property type="entry name" value="Ribulose bisphosphate carboxylase, small subunit"/>
    <property type="match status" value="1"/>
</dbReference>
<dbReference type="EMBL" id="JAESHT010000001">
    <property type="protein sequence ID" value="MBL3672120.1"/>
    <property type="molecule type" value="Genomic_DNA"/>
</dbReference>
<accession>A0ABS1S0N1</accession>
<dbReference type="RefSeq" id="WP_191307916.1">
    <property type="nucleotide sequence ID" value="NZ_JBHSUR010000001.1"/>
</dbReference>
<sequence>MKLGQGQFSFLPDLSDDDVRGQAHFASDKGRVVSVERPDDPHPRNTCGNRLFNEATGRPHVPDL</sequence>
<name>A0ABS1S0N1_9RHOB</name>
<keyword evidence="3" id="KW-1185">Reference proteome</keyword>
<proteinExistence type="predicted"/>
<dbReference type="SUPFAM" id="SSF55239">
    <property type="entry name" value="RuBisCO, small subunit"/>
    <property type="match status" value="1"/>
</dbReference>
<feature type="compositionally biased region" description="Basic and acidic residues" evidence="1">
    <location>
        <begin position="34"/>
        <end position="43"/>
    </location>
</feature>
<feature type="region of interest" description="Disordered" evidence="1">
    <location>
        <begin position="34"/>
        <end position="64"/>
    </location>
</feature>